<comment type="caution">
    <text evidence="1">The sequence shown here is derived from an EMBL/GenBank/DDBJ whole genome shotgun (WGS) entry which is preliminary data.</text>
</comment>
<evidence type="ECO:0008006" key="3">
    <source>
        <dbReference type="Google" id="ProtNLM"/>
    </source>
</evidence>
<dbReference type="SUPFAM" id="SSF56784">
    <property type="entry name" value="HAD-like"/>
    <property type="match status" value="1"/>
</dbReference>
<dbReference type="Pfam" id="PF00702">
    <property type="entry name" value="Hydrolase"/>
    <property type="match status" value="1"/>
</dbReference>
<evidence type="ECO:0000313" key="2">
    <source>
        <dbReference type="Proteomes" id="UP000252355"/>
    </source>
</evidence>
<dbReference type="Gene3D" id="3.40.50.1000">
    <property type="entry name" value="HAD superfamily/HAD-like"/>
    <property type="match status" value="1"/>
</dbReference>
<organism evidence="1 2">
    <name type="scientific">Candidatus Ozemobacter sibiricus</name>
    <dbReference type="NCBI Taxonomy" id="2268124"/>
    <lineage>
        <taxon>Bacteria</taxon>
        <taxon>Candidatus Ozemobacteria</taxon>
        <taxon>Candidatus Ozemobacterales</taxon>
        <taxon>Candidatus Ozemobacteraceae</taxon>
        <taxon>Candidatus Ozemobacter</taxon>
    </lineage>
</organism>
<dbReference type="InterPro" id="IPR036412">
    <property type="entry name" value="HAD-like_sf"/>
</dbReference>
<dbReference type="InterPro" id="IPR006439">
    <property type="entry name" value="HAD-SF_hydro_IA"/>
</dbReference>
<dbReference type="SFLD" id="SFLDG01129">
    <property type="entry name" value="C1.5:_HAD__Beta-PGM__Phosphata"/>
    <property type="match status" value="1"/>
</dbReference>
<dbReference type="Proteomes" id="UP000252355">
    <property type="component" value="Unassembled WGS sequence"/>
</dbReference>
<dbReference type="Gene3D" id="1.10.150.720">
    <property type="entry name" value="Haloacid dehalogenase-like hydrolase"/>
    <property type="match status" value="1"/>
</dbReference>
<dbReference type="NCBIfam" id="TIGR01509">
    <property type="entry name" value="HAD-SF-IA-v3"/>
    <property type="match status" value="1"/>
</dbReference>
<name>A0A367ZRL1_9BACT</name>
<dbReference type="InterPro" id="IPR044924">
    <property type="entry name" value="HAD-SF_hydro_IA_REG-2-like_cap"/>
</dbReference>
<dbReference type="PANTHER" id="PTHR46191">
    <property type="match status" value="1"/>
</dbReference>
<reference evidence="1 2" key="1">
    <citation type="submission" date="2018-05" db="EMBL/GenBank/DDBJ databases">
        <title>A metagenomic window into the 2 km-deep terrestrial subsurface aquifer revealed taxonomically and functionally diverse microbial community comprising novel uncultured bacterial lineages.</title>
        <authorList>
            <person name="Kadnikov V.V."/>
            <person name="Mardanov A.V."/>
            <person name="Beletsky A.V."/>
            <person name="Banks D."/>
            <person name="Pimenov N.V."/>
            <person name="Frank Y.A."/>
            <person name="Karnachuk O.V."/>
            <person name="Ravin N.V."/>
        </authorList>
    </citation>
    <scope>NUCLEOTIDE SEQUENCE [LARGE SCALE GENOMIC DNA]</scope>
    <source>
        <strain evidence="1">BY5</strain>
    </source>
</reference>
<accession>A0A367ZRL1</accession>
<dbReference type="InterPro" id="IPR023214">
    <property type="entry name" value="HAD_sf"/>
</dbReference>
<protein>
    <recommendedName>
        <fullName evidence="3">HAD family hydrolase</fullName>
    </recommendedName>
</protein>
<dbReference type="PANTHER" id="PTHR46191:SF2">
    <property type="entry name" value="HALOACID DEHALOGENASE-LIKE HYDROLASE DOMAIN-CONTAINING PROTEIN 3"/>
    <property type="match status" value="1"/>
</dbReference>
<gene>
    <name evidence="1" type="ORF">OZSIB_3891</name>
</gene>
<dbReference type="AlphaFoldDB" id="A0A367ZRL1"/>
<dbReference type="EMBL" id="QOQW01000009">
    <property type="protein sequence ID" value="RCK80022.1"/>
    <property type="molecule type" value="Genomic_DNA"/>
</dbReference>
<dbReference type="NCBIfam" id="TIGR01549">
    <property type="entry name" value="HAD-SF-IA-v1"/>
    <property type="match status" value="1"/>
</dbReference>
<sequence>MNRSSGDSTPTPAWKGIFFDVGGTLLYPDPATIGEVAGAVLGTAFSPADLLAAVQFGSVTIDEAMAAGQPIGTWWPLYIGGVLRHLGFSFQAGDPPLEECVRRLRERHRQRNLWSFLLPGTHQVLEQLTSEGYLLGVISNSDGQVRQQLIEAGLAPFFRFILDSHYVGHEKPDPAIFRLALRAARLQPAEVLYIGDIVHIDAHGARGVGMGALILDPLDRRANLWTTRLPDLTRLPDWLASSSSRS</sequence>
<dbReference type="SFLD" id="SFLDS00003">
    <property type="entry name" value="Haloacid_Dehalogenase"/>
    <property type="match status" value="1"/>
</dbReference>
<evidence type="ECO:0000313" key="1">
    <source>
        <dbReference type="EMBL" id="RCK80022.1"/>
    </source>
</evidence>
<proteinExistence type="predicted"/>
<dbReference type="InterPro" id="IPR051828">
    <property type="entry name" value="HAD-like_hydrolase_domain"/>
</dbReference>
<dbReference type="PRINTS" id="PR00413">
    <property type="entry name" value="HADHALOGNASE"/>
</dbReference>